<dbReference type="Pfam" id="PF18701">
    <property type="entry name" value="DUF5641"/>
    <property type="match status" value="1"/>
</dbReference>
<evidence type="ECO:0000313" key="2">
    <source>
        <dbReference type="EMBL" id="EZA46580.1"/>
    </source>
</evidence>
<reference evidence="2 3" key="1">
    <citation type="journal article" date="2014" name="Curr. Biol.">
        <title>The genome of the clonal raider ant Cerapachys biroi.</title>
        <authorList>
            <person name="Oxley P.R."/>
            <person name="Ji L."/>
            <person name="Fetter-Pruneda I."/>
            <person name="McKenzie S.K."/>
            <person name="Li C."/>
            <person name="Hu H."/>
            <person name="Zhang G."/>
            <person name="Kronauer D.J."/>
        </authorList>
    </citation>
    <scope>NUCLEOTIDE SEQUENCE [LARGE SCALE GENOMIC DNA]</scope>
</reference>
<organism evidence="2 3">
    <name type="scientific">Ooceraea biroi</name>
    <name type="common">Clonal raider ant</name>
    <name type="synonym">Cerapachys biroi</name>
    <dbReference type="NCBI Taxonomy" id="2015173"/>
    <lineage>
        <taxon>Eukaryota</taxon>
        <taxon>Metazoa</taxon>
        <taxon>Ecdysozoa</taxon>
        <taxon>Arthropoda</taxon>
        <taxon>Hexapoda</taxon>
        <taxon>Insecta</taxon>
        <taxon>Pterygota</taxon>
        <taxon>Neoptera</taxon>
        <taxon>Endopterygota</taxon>
        <taxon>Hymenoptera</taxon>
        <taxon>Apocrita</taxon>
        <taxon>Aculeata</taxon>
        <taxon>Formicoidea</taxon>
        <taxon>Formicidae</taxon>
        <taxon>Dorylinae</taxon>
        <taxon>Ooceraea</taxon>
    </lineage>
</organism>
<sequence length="78" mass="8912">EYLHHLQTRNKWHQPERNVKTGDLVLVVDERTPPSKWPLARVIAVHPGADGLVRVVSVRTSTSTYKRPITKLCPLYVS</sequence>
<evidence type="ECO:0000313" key="3">
    <source>
        <dbReference type="Proteomes" id="UP000053097"/>
    </source>
</evidence>
<dbReference type="PANTHER" id="PTHR47331">
    <property type="entry name" value="PHD-TYPE DOMAIN-CONTAINING PROTEIN"/>
    <property type="match status" value="1"/>
</dbReference>
<dbReference type="AlphaFoldDB" id="A0A026VSG2"/>
<feature type="non-terminal residue" evidence="2">
    <location>
        <position position="1"/>
    </location>
</feature>
<name>A0A026VSG2_OOCBI</name>
<dbReference type="InterPro" id="IPR040676">
    <property type="entry name" value="DUF5641"/>
</dbReference>
<proteinExistence type="predicted"/>
<dbReference type="PANTHER" id="PTHR47331:SF1">
    <property type="entry name" value="GAG-LIKE PROTEIN"/>
    <property type="match status" value="1"/>
</dbReference>
<evidence type="ECO:0000259" key="1">
    <source>
        <dbReference type="Pfam" id="PF18701"/>
    </source>
</evidence>
<dbReference type="OMA" id="HREPENV"/>
<dbReference type="EMBL" id="KK109916">
    <property type="protein sequence ID" value="EZA46580.1"/>
    <property type="molecule type" value="Genomic_DNA"/>
</dbReference>
<dbReference type="STRING" id="2015173.A0A026VSG2"/>
<protein>
    <recommendedName>
        <fullName evidence="1">DUF5641 domain-containing protein</fullName>
    </recommendedName>
</protein>
<gene>
    <name evidence="2" type="ORF">X777_00012</name>
</gene>
<keyword evidence="3" id="KW-1185">Reference proteome</keyword>
<accession>A0A026VSG2</accession>
<dbReference type="Proteomes" id="UP000053097">
    <property type="component" value="Unassembled WGS sequence"/>
</dbReference>
<feature type="domain" description="DUF5641" evidence="1">
    <location>
        <begin position="1"/>
        <end position="75"/>
    </location>
</feature>